<sequence>MADILELTAFDLPPTFSLNEMPEIGTRFLSDCKPGITKEQLVSRARRRGWRPDWTLLAHLTEGDVQVYGFTLIVEGRVVPLLARMRCRASALTDSRQESDPRQASLF</sequence>
<dbReference type="RefSeq" id="WP_035997201.1">
    <property type="nucleotide sequence ID" value="NZ_CP012747.1"/>
</dbReference>
<dbReference type="Proteomes" id="UP000019146">
    <property type="component" value="Chromosome 2"/>
</dbReference>
<evidence type="ECO:0000313" key="1">
    <source>
        <dbReference type="EMBL" id="ALL68922.1"/>
    </source>
</evidence>
<dbReference type="EMBL" id="CP012747">
    <property type="protein sequence ID" value="ALL68922.1"/>
    <property type="molecule type" value="Genomic_DNA"/>
</dbReference>
<reference evidence="1 2" key="1">
    <citation type="journal article" date="2014" name="Genome Announc.">
        <title>Draft Genome Sequence of the Haloacid-Degrading Burkholderia caribensis Strain MBA4.</title>
        <authorList>
            <person name="Pan Y."/>
            <person name="Kong K.F."/>
            <person name="Tsang J.S."/>
        </authorList>
    </citation>
    <scope>NUCLEOTIDE SEQUENCE [LARGE SCALE GENOMIC DNA]</scope>
    <source>
        <strain evidence="1 2">MBA4</strain>
    </source>
</reference>
<protein>
    <submittedName>
        <fullName evidence="1">Uncharacterized protein</fullName>
    </submittedName>
</protein>
<organism evidence="1 2">
    <name type="scientific">Paraburkholderia caribensis MBA4</name>
    <dbReference type="NCBI Taxonomy" id="1323664"/>
    <lineage>
        <taxon>Bacteria</taxon>
        <taxon>Pseudomonadati</taxon>
        <taxon>Pseudomonadota</taxon>
        <taxon>Betaproteobacteria</taxon>
        <taxon>Burkholderiales</taxon>
        <taxon>Burkholderiaceae</taxon>
        <taxon>Paraburkholderia</taxon>
    </lineage>
</organism>
<evidence type="ECO:0000313" key="2">
    <source>
        <dbReference type="Proteomes" id="UP000019146"/>
    </source>
</evidence>
<accession>A0A0P0RJS1</accession>
<proteinExistence type="predicted"/>
<dbReference type="GeneID" id="69972562"/>
<dbReference type="AlphaFoldDB" id="A0A0P0RJS1"/>
<gene>
    <name evidence="1" type="ORF">K788_00000390</name>
</gene>
<name>A0A0P0RJS1_9BURK</name>
<dbReference type="KEGG" id="bcai:K788_00000390"/>